<keyword evidence="4 8" id="KW-0812">Transmembrane</keyword>
<evidence type="ECO:0000256" key="7">
    <source>
        <dbReference type="ARBA" id="ARBA00023136"/>
    </source>
</evidence>
<comment type="caution">
    <text evidence="9">The sequence shown here is derived from an EMBL/GenBank/DDBJ whole genome shotgun (WGS) entry which is preliminary data.</text>
</comment>
<protein>
    <submittedName>
        <fullName evidence="9">Rod shape-determining protein MreD</fullName>
    </submittedName>
</protein>
<dbReference type="EMBL" id="DOEK01000008">
    <property type="protein sequence ID" value="HBP28848.1"/>
    <property type="molecule type" value="Genomic_DNA"/>
</dbReference>
<dbReference type="GO" id="GO:0005886">
    <property type="term" value="C:plasma membrane"/>
    <property type="evidence" value="ECO:0007669"/>
    <property type="project" value="UniProtKB-SubCell"/>
</dbReference>
<evidence type="ECO:0000256" key="1">
    <source>
        <dbReference type="ARBA" id="ARBA00004651"/>
    </source>
</evidence>
<dbReference type="Proteomes" id="UP000264036">
    <property type="component" value="Unassembled WGS sequence"/>
</dbReference>
<accession>A0A356LDK3</accession>
<evidence type="ECO:0000313" key="10">
    <source>
        <dbReference type="Proteomes" id="UP000264036"/>
    </source>
</evidence>
<dbReference type="InterPro" id="IPR007227">
    <property type="entry name" value="Cell_shape_determining_MreD"/>
</dbReference>
<dbReference type="GO" id="GO:0008360">
    <property type="term" value="P:regulation of cell shape"/>
    <property type="evidence" value="ECO:0007669"/>
    <property type="project" value="UniProtKB-KW"/>
</dbReference>
<feature type="transmembrane region" description="Helical" evidence="8">
    <location>
        <begin position="24"/>
        <end position="41"/>
    </location>
</feature>
<evidence type="ECO:0000313" key="9">
    <source>
        <dbReference type="EMBL" id="HBP28848.1"/>
    </source>
</evidence>
<comment type="subcellular location">
    <subcellularLocation>
        <location evidence="1">Cell membrane</location>
        <topology evidence="1">Multi-pass membrane protein</topology>
    </subcellularLocation>
</comment>
<evidence type="ECO:0000256" key="5">
    <source>
        <dbReference type="ARBA" id="ARBA00022960"/>
    </source>
</evidence>
<keyword evidence="5" id="KW-0133">Cell shape</keyword>
<feature type="transmembrane region" description="Helical" evidence="8">
    <location>
        <begin position="119"/>
        <end position="137"/>
    </location>
</feature>
<feature type="transmembrane region" description="Helical" evidence="8">
    <location>
        <begin position="143"/>
        <end position="164"/>
    </location>
</feature>
<proteinExistence type="inferred from homology"/>
<comment type="similarity">
    <text evidence="2">Belongs to the MreD family.</text>
</comment>
<sequence length="178" mass="20208">MVKRSLTSLEPLQRTNYFYGSSPIYAWITIVLTWLASLLPWREWEGAPDILILVLAFWCVQQVRGVGLASALIFGLLMDVHDANVMGEHALSYVLVIFGAMVFRRRMVQFGFISQMLQMLPVFFLAPFPGHLLNAWLQGAWSGWTWLLSGLITGVMWVVADLILKLPLRPVDDNETLN</sequence>
<dbReference type="Pfam" id="PF04093">
    <property type="entry name" value="MreD"/>
    <property type="match status" value="1"/>
</dbReference>
<evidence type="ECO:0000256" key="2">
    <source>
        <dbReference type="ARBA" id="ARBA00007776"/>
    </source>
</evidence>
<keyword evidence="7 8" id="KW-0472">Membrane</keyword>
<keyword evidence="3" id="KW-1003">Cell membrane</keyword>
<keyword evidence="6 8" id="KW-1133">Transmembrane helix</keyword>
<evidence type="ECO:0000256" key="3">
    <source>
        <dbReference type="ARBA" id="ARBA00022475"/>
    </source>
</evidence>
<gene>
    <name evidence="9" type="primary">mreD</name>
    <name evidence="9" type="ORF">DD666_05465</name>
</gene>
<evidence type="ECO:0000256" key="8">
    <source>
        <dbReference type="SAM" id="Phobius"/>
    </source>
</evidence>
<evidence type="ECO:0000256" key="6">
    <source>
        <dbReference type="ARBA" id="ARBA00022989"/>
    </source>
</evidence>
<organism evidence="9 10">
    <name type="scientific">Advenella kashmirensis</name>
    <dbReference type="NCBI Taxonomy" id="310575"/>
    <lineage>
        <taxon>Bacteria</taxon>
        <taxon>Pseudomonadati</taxon>
        <taxon>Pseudomonadota</taxon>
        <taxon>Betaproteobacteria</taxon>
        <taxon>Burkholderiales</taxon>
        <taxon>Alcaligenaceae</taxon>
    </lineage>
</organism>
<evidence type="ECO:0000256" key="4">
    <source>
        <dbReference type="ARBA" id="ARBA00022692"/>
    </source>
</evidence>
<dbReference type="NCBIfam" id="TIGR03426">
    <property type="entry name" value="shape_MreD"/>
    <property type="match status" value="1"/>
</dbReference>
<dbReference type="AlphaFoldDB" id="A0A356LDK3"/>
<name>A0A356LDK3_9BURK</name>
<feature type="transmembrane region" description="Helical" evidence="8">
    <location>
        <begin position="50"/>
        <end position="78"/>
    </location>
</feature>
<reference evidence="9 10" key="1">
    <citation type="journal article" date="2018" name="Nat. Biotechnol.">
        <title>A standardized bacterial taxonomy based on genome phylogeny substantially revises the tree of life.</title>
        <authorList>
            <person name="Parks D.H."/>
            <person name="Chuvochina M."/>
            <person name="Waite D.W."/>
            <person name="Rinke C."/>
            <person name="Skarshewski A."/>
            <person name="Chaumeil P.A."/>
            <person name="Hugenholtz P."/>
        </authorList>
    </citation>
    <scope>NUCLEOTIDE SEQUENCE [LARGE SCALE GENOMIC DNA]</scope>
    <source>
        <strain evidence="9">UBA10707</strain>
    </source>
</reference>